<name>A0A1N6LXI1_BABMR</name>
<dbReference type="GO" id="GO:0016592">
    <property type="term" value="C:mediator complex"/>
    <property type="evidence" value="ECO:0007669"/>
    <property type="project" value="InterPro"/>
</dbReference>
<dbReference type="GeneID" id="24425777"/>
<keyword evidence="9" id="KW-1185">Reference proteome</keyword>
<evidence type="ECO:0000256" key="6">
    <source>
        <dbReference type="ARBA" id="ARBA00023242"/>
    </source>
</evidence>
<accession>A0A1N6LXI1</accession>
<dbReference type="GO" id="GO:0006355">
    <property type="term" value="P:regulation of DNA-templated transcription"/>
    <property type="evidence" value="ECO:0007669"/>
    <property type="project" value="InterPro"/>
</dbReference>
<dbReference type="KEGG" id="bmic:BmR1_04g05662"/>
<comment type="subunit">
    <text evidence="7">Component of the Mediator complex.</text>
</comment>
<dbReference type="EMBL" id="LN871599">
    <property type="protein sequence ID" value="SIO73573.1"/>
    <property type="molecule type" value="Genomic_DNA"/>
</dbReference>
<reference evidence="8 9" key="1">
    <citation type="journal article" date="2012" name="Nucleic Acids Res.">
        <title>Sequencing of the smallest Apicomplexan genome from the human pathogen Babesia microti.</title>
        <authorList>
            <person name="Cornillot E."/>
            <person name="Hadj-Kaddour K."/>
            <person name="Dassouli A."/>
            <person name="Noel B."/>
            <person name="Ranwez V."/>
            <person name="Vacherie B."/>
            <person name="Augagneur Y."/>
            <person name="Bres V."/>
            <person name="Duclos A."/>
            <person name="Randazzo S."/>
            <person name="Carcy B."/>
            <person name="Debierre-Grockiego F."/>
            <person name="Delbecq S."/>
            <person name="Moubri-Menage K."/>
            <person name="Shams-Eldin H."/>
            <person name="Usmani-Brown S."/>
            <person name="Bringaud F."/>
            <person name="Wincker P."/>
            <person name="Vivares C.P."/>
            <person name="Schwarz R.T."/>
            <person name="Schetters T.P."/>
            <person name="Krause P.J."/>
            <person name="Gorenflot A."/>
            <person name="Berry V."/>
            <person name="Barbe V."/>
            <person name="Ben Mamoun C."/>
        </authorList>
    </citation>
    <scope>NUCLEOTIDE SEQUENCE [LARGE SCALE GENOMIC DNA]</scope>
    <source>
        <strain evidence="8 9">RI</strain>
    </source>
</reference>
<dbReference type="Gene3D" id="1.10.10.1340">
    <property type="entry name" value="Mediator of RNA polymerase II, submodule Med31 (Soh1)"/>
    <property type="match status" value="1"/>
</dbReference>
<evidence type="ECO:0000256" key="4">
    <source>
        <dbReference type="ARBA" id="ARBA00023159"/>
    </source>
</evidence>
<evidence type="ECO:0000256" key="5">
    <source>
        <dbReference type="ARBA" id="ARBA00023163"/>
    </source>
</evidence>
<evidence type="ECO:0000313" key="9">
    <source>
        <dbReference type="Proteomes" id="UP000002899"/>
    </source>
</evidence>
<dbReference type="OrthoDB" id="10257739at2759"/>
<comment type="similarity">
    <text evidence="2 7">Belongs to the Mediator complex subunit 31 family.</text>
</comment>
<keyword evidence="3 7" id="KW-0805">Transcription regulation</keyword>
<keyword evidence="5 7" id="KW-0804">Transcription</keyword>
<proteinExistence type="inferred from homology"/>
<organism evidence="8 9">
    <name type="scientific">Babesia microti (strain RI)</name>
    <dbReference type="NCBI Taxonomy" id="1133968"/>
    <lineage>
        <taxon>Eukaryota</taxon>
        <taxon>Sar</taxon>
        <taxon>Alveolata</taxon>
        <taxon>Apicomplexa</taxon>
        <taxon>Aconoidasida</taxon>
        <taxon>Piroplasmida</taxon>
        <taxon>Babesiidae</taxon>
        <taxon>Babesia</taxon>
    </lineage>
</organism>
<dbReference type="AlphaFoldDB" id="A0A1N6LXI1"/>
<evidence type="ECO:0000256" key="2">
    <source>
        <dbReference type="ARBA" id="ARBA00006378"/>
    </source>
</evidence>
<keyword evidence="4 7" id="KW-0010">Activator</keyword>
<evidence type="ECO:0000256" key="1">
    <source>
        <dbReference type="ARBA" id="ARBA00004123"/>
    </source>
</evidence>
<dbReference type="PANTHER" id="PTHR13186">
    <property type="entry name" value="MEDIATOR OF RNA POLYMERASE II TRANSCRIPTION SUBUNIT 31"/>
    <property type="match status" value="1"/>
</dbReference>
<gene>
    <name evidence="8" type="ORF">BmR1_04g05662</name>
</gene>
<dbReference type="InterPro" id="IPR038089">
    <property type="entry name" value="Med31_sf"/>
</dbReference>
<dbReference type="GO" id="GO:0003712">
    <property type="term" value="F:transcription coregulator activity"/>
    <property type="evidence" value="ECO:0007669"/>
    <property type="project" value="InterPro"/>
</dbReference>
<protein>
    <recommendedName>
        <fullName evidence="7">Mediator of RNA polymerase II transcription subunit 31</fullName>
    </recommendedName>
</protein>
<comment type="function">
    <text evidence="7">Component of the Mediator complex, a coactivator involved in the regulated transcription of nearly all RNA polymerase II-dependent genes. Mediator functions as a bridge to convey information from gene-specific regulatory proteins to the basal RNA polymerase II transcription machinery. Mediator is recruited to promoters by direct interactions with regulatory proteins and serves as a scaffold for the assembly of a functional preinitiation complex with RNA polymerase II and the general transcription factors.</text>
</comment>
<reference evidence="8 9" key="2">
    <citation type="journal article" date="2013" name="PLoS ONE">
        <title>Whole genome mapping and re-organization of the nuclear and mitochondrial genomes of Babesia microti isolates.</title>
        <authorList>
            <person name="Cornillot E."/>
            <person name="Dassouli A."/>
            <person name="Garg A."/>
            <person name="Pachikara N."/>
            <person name="Randazzo S."/>
            <person name="Depoix D."/>
            <person name="Carcy B."/>
            <person name="Delbecq S."/>
            <person name="Frutos R."/>
            <person name="Silva J.C."/>
            <person name="Sutton R."/>
            <person name="Krause P.J."/>
            <person name="Mamoun C.B."/>
        </authorList>
    </citation>
    <scope>NUCLEOTIDE SEQUENCE [LARGE SCALE GENOMIC DNA]</scope>
    <source>
        <strain evidence="8 9">RI</strain>
    </source>
</reference>
<evidence type="ECO:0000256" key="3">
    <source>
        <dbReference type="ARBA" id="ARBA00023015"/>
    </source>
</evidence>
<comment type="subcellular location">
    <subcellularLocation>
        <location evidence="1 7">Nucleus</location>
    </subcellularLocation>
</comment>
<dbReference type="RefSeq" id="XP_021337660.1">
    <property type="nucleotide sequence ID" value="XM_021482420.1"/>
</dbReference>
<dbReference type="VEuPathDB" id="PiroplasmaDB:BmR1_04g05662"/>
<keyword evidence="6 7" id="KW-0539">Nucleus</keyword>
<evidence type="ECO:0000256" key="7">
    <source>
        <dbReference type="RuleBase" id="RU364129"/>
    </source>
</evidence>
<sequence length="116" mass="14193">MSNDEPNIEFEESEFESKLRLESEIEFLQSLTDPRYLHYLSKEGYFLQNEFLNYLKYLRYLLKEPYIKHLRFPTSIAILNILEDEDFRMSMLKESCVQALCDQLDYHWLNFAYDRL</sequence>
<reference evidence="8 9" key="3">
    <citation type="journal article" date="2016" name="Sci. Rep.">
        <title>Genome-wide diversity and gene expression profiling of Babesia microti isolates identify polymorphic genes that mediate host-pathogen interactions.</title>
        <authorList>
            <person name="Silva J.C."/>
            <person name="Cornillot E."/>
            <person name="McCracken C."/>
            <person name="Usmani-Brown S."/>
            <person name="Dwivedi A."/>
            <person name="Ifeonu O.O."/>
            <person name="Crabtree J."/>
            <person name="Gotia H.T."/>
            <person name="Virji A.Z."/>
            <person name="Reynes C."/>
            <person name="Colinge J."/>
            <person name="Kumar V."/>
            <person name="Lawres L."/>
            <person name="Pazzi J.E."/>
            <person name="Pablo J.V."/>
            <person name="Hung C."/>
            <person name="Brancato J."/>
            <person name="Kumari P."/>
            <person name="Orvis J."/>
            <person name="Tretina K."/>
            <person name="Chibucos M."/>
            <person name="Ott S."/>
            <person name="Sadzewicz L."/>
            <person name="Sengamalay N."/>
            <person name="Shetty A.C."/>
            <person name="Su Q."/>
            <person name="Tallon L."/>
            <person name="Fraser C.M."/>
            <person name="Frutos R."/>
            <person name="Molina D.M."/>
            <person name="Krause P.J."/>
            <person name="Ben Mamoun C."/>
        </authorList>
    </citation>
    <scope>NUCLEOTIDE SEQUENCE [LARGE SCALE GENOMIC DNA]</scope>
    <source>
        <strain evidence="8 9">RI</strain>
    </source>
</reference>
<dbReference type="InterPro" id="IPR008831">
    <property type="entry name" value="Mediator_Med31"/>
</dbReference>
<evidence type="ECO:0000313" key="8">
    <source>
        <dbReference type="EMBL" id="SIO73573.1"/>
    </source>
</evidence>
<dbReference type="Proteomes" id="UP000002899">
    <property type="component" value="Chromosome IV"/>
</dbReference>
<dbReference type="Pfam" id="PF05669">
    <property type="entry name" value="Med31"/>
    <property type="match status" value="1"/>
</dbReference>